<reference evidence="3" key="1">
    <citation type="submission" date="2022-03" db="EMBL/GenBank/DDBJ databases">
        <title>Complete genome sequence of Caldinitratiruptor microaerophilus.</title>
        <authorList>
            <person name="Mukaiyama R."/>
            <person name="Nishiyama T."/>
            <person name="Ueda K."/>
        </authorList>
    </citation>
    <scope>NUCLEOTIDE SEQUENCE</scope>
    <source>
        <strain evidence="3">JCM 16183</strain>
    </source>
</reference>
<dbReference type="InterPro" id="IPR051686">
    <property type="entry name" value="Lipoprotein_DolP"/>
</dbReference>
<dbReference type="RefSeq" id="WP_264842104.1">
    <property type="nucleotide sequence ID" value="NZ_AP025628.1"/>
</dbReference>
<dbReference type="Proteomes" id="UP001163687">
    <property type="component" value="Chromosome"/>
</dbReference>
<accession>A0AA35G6K1</accession>
<dbReference type="KEGG" id="cmic:caldi_25460"/>
<protein>
    <recommendedName>
        <fullName evidence="2">BON domain-containing protein</fullName>
    </recommendedName>
</protein>
<feature type="domain" description="BON" evidence="2">
    <location>
        <begin position="83"/>
        <end position="149"/>
    </location>
</feature>
<sequence length="237" mass="25028">MAQDGHGEREEARLERRVKEALLARTESAGLDVRVEAHGDTVRLYGIVDTLSQKQAAEAIARTVPGVGDVRNDLTVGAEPGWTDGESAGELRGRLAANPATRQVTPRLGRGSVELLGRVPGPGAAEEAERIAAGVAGVREVRAHLEVEAGGEEGEARAAREARQRLERAGLGAQRFTVWAEGDTLHVRGLLRAPDEAARVREALSGLAGVSRVEAFLPPDPDAGAGGEGTGRYEWTL</sequence>
<dbReference type="PANTHER" id="PTHR34606:SF15">
    <property type="entry name" value="BON DOMAIN-CONTAINING PROTEIN"/>
    <property type="match status" value="1"/>
</dbReference>
<proteinExistence type="predicted"/>
<feature type="domain" description="BON" evidence="2">
    <location>
        <begin position="10"/>
        <end position="78"/>
    </location>
</feature>
<dbReference type="Gene3D" id="3.30.1340.30">
    <property type="match status" value="1"/>
</dbReference>
<dbReference type="PROSITE" id="PS50914">
    <property type="entry name" value="BON"/>
    <property type="match status" value="2"/>
</dbReference>
<dbReference type="EMBL" id="AP025628">
    <property type="protein sequence ID" value="BDG61456.1"/>
    <property type="molecule type" value="Genomic_DNA"/>
</dbReference>
<name>A0AA35G6K1_9FIRM</name>
<evidence type="ECO:0000313" key="3">
    <source>
        <dbReference type="EMBL" id="BDG61456.1"/>
    </source>
</evidence>
<evidence type="ECO:0000256" key="1">
    <source>
        <dbReference type="SAM" id="MobiDB-lite"/>
    </source>
</evidence>
<dbReference type="InterPro" id="IPR007055">
    <property type="entry name" value="BON_dom"/>
</dbReference>
<dbReference type="Pfam" id="PF04972">
    <property type="entry name" value="BON"/>
    <property type="match status" value="2"/>
</dbReference>
<feature type="region of interest" description="Disordered" evidence="1">
    <location>
        <begin position="218"/>
        <end position="237"/>
    </location>
</feature>
<dbReference type="Gene3D" id="3.40.1520.20">
    <property type="match status" value="1"/>
</dbReference>
<evidence type="ECO:0000313" key="4">
    <source>
        <dbReference type="Proteomes" id="UP001163687"/>
    </source>
</evidence>
<dbReference type="PANTHER" id="PTHR34606">
    <property type="entry name" value="BON DOMAIN-CONTAINING PROTEIN"/>
    <property type="match status" value="1"/>
</dbReference>
<keyword evidence="4" id="KW-1185">Reference proteome</keyword>
<gene>
    <name evidence="3" type="ORF">caldi_25460</name>
</gene>
<evidence type="ECO:0000259" key="2">
    <source>
        <dbReference type="PROSITE" id="PS50914"/>
    </source>
</evidence>
<dbReference type="AlphaFoldDB" id="A0AA35G6K1"/>
<organism evidence="3 4">
    <name type="scientific">Caldinitratiruptor microaerophilus</name>
    <dbReference type="NCBI Taxonomy" id="671077"/>
    <lineage>
        <taxon>Bacteria</taxon>
        <taxon>Bacillati</taxon>
        <taxon>Bacillota</taxon>
        <taxon>Clostridia</taxon>
        <taxon>Eubacteriales</taxon>
        <taxon>Symbiobacteriaceae</taxon>
        <taxon>Caldinitratiruptor</taxon>
    </lineage>
</organism>